<accession>A0A8E2ETY2</accession>
<feature type="compositionally biased region" description="Low complexity" evidence="1">
    <location>
        <begin position="1"/>
        <end position="11"/>
    </location>
</feature>
<proteinExistence type="predicted"/>
<evidence type="ECO:0000313" key="3">
    <source>
        <dbReference type="Proteomes" id="UP000250140"/>
    </source>
</evidence>
<feature type="compositionally biased region" description="Pro residues" evidence="1">
    <location>
        <begin position="12"/>
        <end position="21"/>
    </location>
</feature>
<feature type="region of interest" description="Disordered" evidence="1">
    <location>
        <begin position="1"/>
        <end position="104"/>
    </location>
</feature>
<organism evidence="2 3">
    <name type="scientific">Glonium stellatum</name>
    <dbReference type="NCBI Taxonomy" id="574774"/>
    <lineage>
        <taxon>Eukaryota</taxon>
        <taxon>Fungi</taxon>
        <taxon>Dikarya</taxon>
        <taxon>Ascomycota</taxon>
        <taxon>Pezizomycotina</taxon>
        <taxon>Dothideomycetes</taxon>
        <taxon>Pleosporomycetidae</taxon>
        <taxon>Gloniales</taxon>
        <taxon>Gloniaceae</taxon>
        <taxon>Glonium</taxon>
    </lineage>
</organism>
<feature type="compositionally biased region" description="Low complexity" evidence="1">
    <location>
        <begin position="63"/>
        <end position="91"/>
    </location>
</feature>
<feature type="compositionally biased region" description="Polar residues" evidence="1">
    <location>
        <begin position="44"/>
        <end position="62"/>
    </location>
</feature>
<name>A0A8E2ETY2_9PEZI</name>
<evidence type="ECO:0000256" key="1">
    <source>
        <dbReference type="SAM" id="MobiDB-lite"/>
    </source>
</evidence>
<gene>
    <name evidence="2" type="ORF">AOQ84DRAFT_115744</name>
</gene>
<evidence type="ECO:0000313" key="2">
    <source>
        <dbReference type="EMBL" id="OCL04541.1"/>
    </source>
</evidence>
<keyword evidence="3" id="KW-1185">Reference proteome</keyword>
<sequence length="151" mass="15212">MAAAPSGHPSTTSPPLPPVPAATPSTPSLHDKPRPAPLRIASARSPSALPSTSSGTTCNQPLPSAGTITPPATPIATSTQSSPASAKSPAPTERRAAETETAAQSELLEFPSHVLDYDLSGATLLGSGLWSDVYRARPCLPAPDAATDSPT</sequence>
<dbReference type="OrthoDB" id="1668230at2759"/>
<dbReference type="AlphaFoldDB" id="A0A8E2ETY2"/>
<reference evidence="2 3" key="1">
    <citation type="journal article" date="2016" name="Nat. Commun.">
        <title>Ectomycorrhizal ecology is imprinted in the genome of the dominant symbiotic fungus Cenococcum geophilum.</title>
        <authorList>
            <consortium name="DOE Joint Genome Institute"/>
            <person name="Peter M."/>
            <person name="Kohler A."/>
            <person name="Ohm R.A."/>
            <person name="Kuo A."/>
            <person name="Krutzmann J."/>
            <person name="Morin E."/>
            <person name="Arend M."/>
            <person name="Barry K.W."/>
            <person name="Binder M."/>
            <person name="Choi C."/>
            <person name="Clum A."/>
            <person name="Copeland A."/>
            <person name="Grisel N."/>
            <person name="Haridas S."/>
            <person name="Kipfer T."/>
            <person name="LaButti K."/>
            <person name="Lindquist E."/>
            <person name="Lipzen A."/>
            <person name="Maire R."/>
            <person name="Meier B."/>
            <person name="Mihaltcheva S."/>
            <person name="Molinier V."/>
            <person name="Murat C."/>
            <person name="Poggeler S."/>
            <person name="Quandt C.A."/>
            <person name="Sperisen C."/>
            <person name="Tritt A."/>
            <person name="Tisserant E."/>
            <person name="Crous P.W."/>
            <person name="Henrissat B."/>
            <person name="Nehls U."/>
            <person name="Egli S."/>
            <person name="Spatafora J.W."/>
            <person name="Grigoriev I.V."/>
            <person name="Martin F.M."/>
        </authorList>
    </citation>
    <scope>NUCLEOTIDE SEQUENCE [LARGE SCALE GENOMIC DNA]</scope>
    <source>
        <strain evidence="2 3">CBS 207.34</strain>
    </source>
</reference>
<dbReference type="Proteomes" id="UP000250140">
    <property type="component" value="Unassembled WGS sequence"/>
</dbReference>
<dbReference type="EMBL" id="KV750477">
    <property type="protein sequence ID" value="OCL04541.1"/>
    <property type="molecule type" value="Genomic_DNA"/>
</dbReference>
<feature type="non-terminal residue" evidence="2">
    <location>
        <position position="151"/>
    </location>
</feature>
<protein>
    <submittedName>
        <fullName evidence="2">Uncharacterized protein</fullName>
    </submittedName>
</protein>